<evidence type="ECO:0000313" key="9">
    <source>
        <dbReference type="Proteomes" id="UP000516437"/>
    </source>
</evidence>
<feature type="region of interest" description="Disordered" evidence="7">
    <location>
        <begin position="54"/>
        <end position="95"/>
    </location>
</feature>
<comment type="caution">
    <text evidence="8">The sequence shown here is derived from an EMBL/GenBank/DDBJ whole genome shotgun (WGS) entry which is preliminary data.</text>
</comment>
<dbReference type="GO" id="GO:0030686">
    <property type="term" value="C:90S preribosome"/>
    <property type="evidence" value="ECO:0007669"/>
    <property type="project" value="TreeGrafter"/>
</dbReference>
<proteinExistence type="inferred from homology"/>
<accession>A0A6A1VW77</accession>
<evidence type="ECO:0000256" key="3">
    <source>
        <dbReference type="ARBA" id="ARBA00022517"/>
    </source>
</evidence>
<keyword evidence="5 6" id="KW-0539">Nucleus</keyword>
<dbReference type="Pfam" id="PF06102">
    <property type="entry name" value="RRP36"/>
    <property type="match status" value="1"/>
</dbReference>
<reference evidence="8 9" key="1">
    <citation type="journal article" date="2019" name="Plant Biotechnol. J.">
        <title>The red bayberry genome and genetic basis of sex determination.</title>
        <authorList>
            <person name="Jia H.M."/>
            <person name="Jia H.J."/>
            <person name="Cai Q.L."/>
            <person name="Wang Y."/>
            <person name="Zhao H.B."/>
            <person name="Yang W.F."/>
            <person name="Wang G.Y."/>
            <person name="Li Y.H."/>
            <person name="Zhan D.L."/>
            <person name="Shen Y.T."/>
            <person name="Niu Q.F."/>
            <person name="Chang L."/>
            <person name="Qiu J."/>
            <person name="Zhao L."/>
            <person name="Xie H.B."/>
            <person name="Fu W.Y."/>
            <person name="Jin J."/>
            <person name="Li X.W."/>
            <person name="Jiao Y."/>
            <person name="Zhou C.C."/>
            <person name="Tu T."/>
            <person name="Chai C.Y."/>
            <person name="Gao J.L."/>
            <person name="Fan L.J."/>
            <person name="van de Weg E."/>
            <person name="Wang J.Y."/>
            <person name="Gao Z.S."/>
        </authorList>
    </citation>
    <scope>NUCLEOTIDE SEQUENCE [LARGE SCALE GENOMIC DNA]</scope>
    <source>
        <tissue evidence="8">Leaves</tissue>
    </source>
</reference>
<dbReference type="GO" id="GO:0000462">
    <property type="term" value="P:maturation of SSU-rRNA from tricistronic rRNA transcript (SSU-rRNA, 5.8S rRNA, LSU-rRNA)"/>
    <property type="evidence" value="ECO:0007669"/>
    <property type="project" value="TreeGrafter"/>
</dbReference>
<keyword evidence="3 6" id="KW-0690">Ribosome biogenesis</keyword>
<gene>
    <name evidence="8" type="ORF">CJ030_MR4G021142</name>
</gene>
<evidence type="ECO:0000256" key="2">
    <source>
        <dbReference type="ARBA" id="ARBA00009418"/>
    </source>
</evidence>
<organism evidence="8 9">
    <name type="scientific">Morella rubra</name>
    <name type="common">Chinese bayberry</name>
    <dbReference type="NCBI Taxonomy" id="262757"/>
    <lineage>
        <taxon>Eukaryota</taxon>
        <taxon>Viridiplantae</taxon>
        <taxon>Streptophyta</taxon>
        <taxon>Embryophyta</taxon>
        <taxon>Tracheophyta</taxon>
        <taxon>Spermatophyta</taxon>
        <taxon>Magnoliopsida</taxon>
        <taxon>eudicotyledons</taxon>
        <taxon>Gunneridae</taxon>
        <taxon>Pentapetalae</taxon>
        <taxon>rosids</taxon>
        <taxon>fabids</taxon>
        <taxon>Fagales</taxon>
        <taxon>Myricaceae</taxon>
        <taxon>Morella</taxon>
    </lineage>
</organism>
<evidence type="ECO:0000256" key="6">
    <source>
        <dbReference type="RuleBase" id="RU368027"/>
    </source>
</evidence>
<dbReference type="OrthoDB" id="448446at2759"/>
<sequence>MKKPDNPAAHSSKTKFEVSYEQESSSSDHEEEEKEIERELADVTFEELQKALSDGSHLGYKKHLVDKKHNEEKKSGRANKNRPMEASSKKPVGRLREVIQVPKKVALDPRFESLCGTFDTNQFRSRYNFLFKKYDPDIIEKEQKKLDNSNDPDAISRFRNSVTWMKLRKQLPKSNDPEVIDELKNQISWIDKQLKSDSGQRTDAAILAEHKKKEREAAKKGKQPFYLSKGALRKQRLTEKYEDLKASGKLDAFIEKRRRKNAAKDHRYVPYRRSQNSEQQN</sequence>
<protein>
    <recommendedName>
        <fullName evidence="6">rRNA biogenesis protein RRP36</fullName>
    </recommendedName>
</protein>
<dbReference type="InterPro" id="IPR009292">
    <property type="entry name" value="RRP36"/>
</dbReference>
<comment type="subunit">
    <text evidence="6">Associates with 90S and pre-40S pre-ribosomal particles.</text>
</comment>
<evidence type="ECO:0000313" key="8">
    <source>
        <dbReference type="EMBL" id="KAB1217179.1"/>
    </source>
</evidence>
<dbReference type="GO" id="GO:0005730">
    <property type="term" value="C:nucleolus"/>
    <property type="evidence" value="ECO:0007669"/>
    <property type="project" value="UniProtKB-SubCell"/>
</dbReference>
<evidence type="ECO:0000256" key="5">
    <source>
        <dbReference type="ARBA" id="ARBA00023242"/>
    </source>
</evidence>
<keyword evidence="9" id="KW-1185">Reference proteome</keyword>
<comment type="subcellular location">
    <subcellularLocation>
        <location evidence="1 6">Nucleus</location>
        <location evidence="1 6">Nucleolus</location>
    </subcellularLocation>
</comment>
<dbReference type="AlphaFoldDB" id="A0A6A1VW77"/>
<comment type="function">
    <text evidence="6">Component of the 90S pre-ribosome involved in the maturation of rRNAs. Required for early cleavages of the pre-RNAs in the 40S ribosomal subunit maturation pathway.</text>
</comment>
<dbReference type="EMBL" id="RXIC02000022">
    <property type="protein sequence ID" value="KAB1217179.1"/>
    <property type="molecule type" value="Genomic_DNA"/>
</dbReference>
<evidence type="ECO:0000256" key="7">
    <source>
        <dbReference type="SAM" id="MobiDB-lite"/>
    </source>
</evidence>
<dbReference type="PANTHER" id="PTHR21738:SF0">
    <property type="entry name" value="RIBOSOMAL RNA PROCESSING PROTEIN 36 HOMOLOG"/>
    <property type="match status" value="1"/>
</dbReference>
<keyword evidence="4 6" id="KW-0698">rRNA processing</keyword>
<evidence type="ECO:0000256" key="1">
    <source>
        <dbReference type="ARBA" id="ARBA00004604"/>
    </source>
</evidence>
<evidence type="ECO:0000256" key="4">
    <source>
        <dbReference type="ARBA" id="ARBA00022552"/>
    </source>
</evidence>
<dbReference type="PANTHER" id="PTHR21738">
    <property type="entry name" value="RIBOSOMAL RNA PROCESSING PROTEIN 36 HOMOLOG"/>
    <property type="match status" value="1"/>
</dbReference>
<dbReference type="Proteomes" id="UP000516437">
    <property type="component" value="Chromosome 4"/>
</dbReference>
<name>A0A6A1VW77_9ROSI</name>
<feature type="region of interest" description="Disordered" evidence="7">
    <location>
        <begin position="256"/>
        <end position="281"/>
    </location>
</feature>
<feature type="region of interest" description="Disordered" evidence="7">
    <location>
        <begin position="1"/>
        <end position="40"/>
    </location>
</feature>
<keyword evidence="6" id="KW-0687">Ribonucleoprotein</keyword>
<comment type="similarity">
    <text evidence="2 6">Belongs to the RRP36 family.</text>
</comment>